<accession>A0ABS4CRL5</accession>
<name>A0ABS4CRL5_9BACI</name>
<evidence type="ECO:0000313" key="2">
    <source>
        <dbReference type="Proteomes" id="UP000674416"/>
    </source>
</evidence>
<proteinExistence type="predicted"/>
<organism evidence="1 2">
    <name type="scientific">Bacillus capparidis</name>
    <dbReference type="NCBI Taxonomy" id="1840411"/>
    <lineage>
        <taxon>Bacteria</taxon>
        <taxon>Bacillati</taxon>
        <taxon>Bacillota</taxon>
        <taxon>Bacilli</taxon>
        <taxon>Bacillales</taxon>
        <taxon>Bacillaceae</taxon>
        <taxon>Bacillus</taxon>
    </lineage>
</organism>
<comment type="caution">
    <text evidence="1">The sequence shown here is derived from an EMBL/GenBank/DDBJ whole genome shotgun (WGS) entry which is preliminary data.</text>
</comment>
<dbReference type="RefSeq" id="WP_312883766.1">
    <property type="nucleotide sequence ID" value="NZ_JAFDST010000001.1"/>
</dbReference>
<gene>
    <name evidence="1" type="ORF">JOC74_000711</name>
</gene>
<reference evidence="1 2" key="1">
    <citation type="submission" date="2021-01" db="EMBL/GenBank/DDBJ databases">
        <title>Genomic Encyclopedia of Type Strains, Phase IV (KMG-IV): sequencing the most valuable type-strain genomes for metagenomic binning, comparative biology and taxonomic classification.</title>
        <authorList>
            <person name="Goeker M."/>
        </authorList>
    </citation>
    <scope>NUCLEOTIDE SEQUENCE [LARGE SCALE GENOMIC DNA]</scope>
    <source>
        <strain evidence="1 2">DSM 103394</strain>
    </source>
</reference>
<evidence type="ECO:0000313" key="1">
    <source>
        <dbReference type="EMBL" id="MBP1080223.1"/>
    </source>
</evidence>
<keyword evidence="2" id="KW-1185">Reference proteome</keyword>
<protein>
    <submittedName>
        <fullName evidence="1">Uncharacterized protein</fullName>
    </submittedName>
</protein>
<sequence>MEKAIFLRDHRYEEGDIEFFIQMGKNPPEVGYSVLPTVEQVTGKPAKTFVEWVTEH</sequence>
<dbReference type="EMBL" id="JAFDST010000001">
    <property type="protein sequence ID" value="MBP1080223.1"/>
    <property type="molecule type" value="Genomic_DNA"/>
</dbReference>
<dbReference type="Proteomes" id="UP000674416">
    <property type="component" value="Unassembled WGS sequence"/>
</dbReference>